<feature type="non-terminal residue" evidence="2">
    <location>
        <position position="79"/>
    </location>
</feature>
<organism evidence="2">
    <name type="scientific">Blumeria graminis f. sp. tritici 96224</name>
    <dbReference type="NCBI Taxonomy" id="1268274"/>
    <lineage>
        <taxon>Eukaryota</taxon>
        <taxon>Fungi</taxon>
        <taxon>Dikarya</taxon>
        <taxon>Ascomycota</taxon>
        <taxon>Pezizomycotina</taxon>
        <taxon>Leotiomycetes</taxon>
        <taxon>Erysiphales</taxon>
        <taxon>Erysiphaceae</taxon>
        <taxon>Blumeria</taxon>
    </lineage>
</organism>
<evidence type="ECO:0000256" key="1">
    <source>
        <dbReference type="SAM" id="SignalP"/>
    </source>
</evidence>
<gene>
    <name evidence="2" type="ORF">BGT96224V2_LOCUS2443</name>
</gene>
<name>A0A381L6R4_BLUGR</name>
<sequence>MRFYGAASTGALNCLLLLLPAALGKVFYLCENQERFHPELISKYARDATTKEVETGDPTYPDGQVNKACRFIKQKERSS</sequence>
<keyword evidence="1" id="KW-0732">Signal</keyword>
<dbReference type="EMBL" id="UIGY01000046">
    <property type="protein sequence ID" value="SUZ09247.1"/>
    <property type="molecule type" value="Genomic_DNA"/>
</dbReference>
<accession>A0A381L6R4</accession>
<dbReference type="AlphaFoldDB" id="A0A381L6R4"/>
<proteinExistence type="predicted"/>
<feature type="chain" id="PRO_5016896480" evidence="1">
    <location>
        <begin position="25"/>
        <end position="79"/>
    </location>
</feature>
<evidence type="ECO:0000313" key="2">
    <source>
        <dbReference type="EMBL" id="SUZ09247.1"/>
    </source>
</evidence>
<reference evidence="2" key="1">
    <citation type="submission" date="2018-07" db="EMBL/GenBank/DDBJ databases">
        <authorList>
            <person name="Quirk P.G."/>
            <person name="Krulwich T.A."/>
        </authorList>
    </citation>
    <scope>NUCLEOTIDE SEQUENCE</scope>
    <source>
        <strain evidence="2">96224</strain>
    </source>
</reference>
<protein>
    <submittedName>
        <fullName evidence="2">BgtAcSP-31098</fullName>
    </submittedName>
</protein>
<feature type="signal peptide" evidence="1">
    <location>
        <begin position="1"/>
        <end position="24"/>
    </location>
</feature>